<comment type="caution">
    <text evidence="2">The sequence shown here is derived from an EMBL/GenBank/DDBJ whole genome shotgun (WGS) entry which is preliminary data.</text>
</comment>
<dbReference type="Proteomes" id="UP000587524">
    <property type="component" value="Unassembled WGS sequence"/>
</dbReference>
<organism evidence="2 3">
    <name type="scientific">Aminobacter ciceronei</name>
    <dbReference type="NCBI Taxonomy" id="150723"/>
    <lineage>
        <taxon>Bacteria</taxon>
        <taxon>Pseudomonadati</taxon>
        <taxon>Pseudomonadota</taxon>
        <taxon>Alphaproteobacteria</taxon>
        <taxon>Hyphomicrobiales</taxon>
        <taxon>Phyllobacteriaceae</taxon>
        <taxon>Aminobacter</taxon>
    </lineage>
</organism>
<protein>
    <submittedName>
        <fullName evidence="2">Uncharacterized protein</fullName>
    </submittedName>
</protein>
<dbReference type="RefSeq" id="WP_182573430.1">
    <property type="nucleotide sequence ID" value="NZ_JACJHY010000002.1"/>
</dbReference>
<evidence type="ECO:0000313" key="2">
    <source>
        <dbReference type="EMBL" id="MBA9018583.1"/>
    </source>
</evidence>
<dbReference type="EMBL" id="JACJHZ010000002">
    <property type="protein sequence ID" value="MBA9018583.1"/>
    <property type="molecule type" value="Genomic_DNA"/>
</dbReference>
<feature type="region of interest" description="Disordered" evidence="1">
    <location>
        <begin position="1"/>
        <end position="70"/>
    </location>
</feature>
<feature type="compositionally biased region" description="Low complexity" evidence="1">
    <location>
        <begin position="44"/>
        <end position="59"/>
    </location>
</feature>
<name>A0ABR6C1N4_9HYPH</name>
<evidence type="ECO:0000256" key="1">
    <source>
        <dbReference type="SAM" id="MobiDB-lite"/>
    </source>
</evidence>
<evidence type="ECO:0000313" key="3">
    <source>
        <dbReference type="Proteomes" id="UP000587524"/>
    </source>
</evidence>
<keyword evidence="3" id="KW-1185">Reference proteome</keyword>
<accession>A0ABR6C1N4</accession>
<feature type="compositionally biased region" description="Polar residues" evidence="1">
    <location>
        <begin position="60"/>
        <end position="70"/>
    </location>
</feature>
<reference evidence="2 3" key="1">
    <citation type="submission" date="2020-08" db="EMBL/GenBank/DDBJ databases">
        <title>Genomic Encyclopedia of Type Strains, Phase IV (KMG-IV): sequencing the most valuable type-strain genomes for metagenomic binning, comparative biology and taxonomic classification.</title>
        <authorList>
            <person name="Goeker M."/>
        </authorList>
    </citation>
    <scope>NUCLEOTIDE SEQUENCE [LARGE SCALE GENOMIC DNA]</scope>
    <source>
        <strain evidence="2 3">DSM 17455</strain>
    </source>
</reference>
<gene>
    <name evidence="2" type="ORF">HNQ97_000569</name>
</gene>
<sequence length="70" mass="7360">MCMFDTPKAPDKPQLPPEYAAMRQPDRSQVAGDVSSRVRDRARAATGTLLTSGSGVTSAAPTQKKTLLGA</sequence>
<proteinExistence type="predicted"/>